<keyword evidence="2" id="KW-1185">Reference proteome</keyword>
<dbReference type="EMBL" id="JAUSZI010000002">
    <property type="protein sequence ID" value="MDQ1033032.1"/>
    <property type="molecule type" value="Genomic_DNA"/>
</dbReference>
<dbReference type="RefSeq" id="WP_307530142.1">
    <property type="nucleotide sequence ID" value="NZ_JAUSZI010000002.1"/>
</dbReference>
<dbReference type="Proteomes" id="UP001230328">
    <property type="component" value="Unassembled WGS sequence"/>
</dbReference>
<evidence type="ECO:0008006" key="3">
    <source>
        <dbReference type="Google" id="ProtNLM"/>
    </source>
</evidence>
<name>A0ABU0TB58_9ACTN</name>
<gene>
    <name evidence="1" type="ORF">QF035_010614</name>
</gene>
<reference evidence="1 2" key="1">
    <citation type="submission" date="2023-07" db="EMBL/GenBank/DDBJ databases">
        <title>Comparative genomics of wheat-associated soil bacteria to identify genetic determinants of phenazine resistance.</title>
        <authorList>
            <person name="Mouncey N."/>
        </authorList>
    </citation>
    <scope>NUCLEOTIDE SEQUENCE [LARGE SCALE GENOMIC DNA]</scope>
    <source>
        <strain evidence="1 2">V2I4</strain>
    </source>
</reference>
<evidence type="ECO:0000313" key="1">
    <source>
        <dbReference type="EMBL" id="MDQ1033032.1"/>
    </source>
</evidence>
<sequence>MSQSCLRGVRRLWGLLVPRKHIEMIIVGGDGGREKVVKLGAWVDNTRRRASQLGDQRRADLDALGMRW</sequence>
<organism evidence="1 2">
    <name type="scientific">Streptomyces umbrinus</name>
    <dbReference type="NCBI Taxonomy" id="67370"/>
    <lineage>
        <taxon>Bacteria</taxon>
        <taxon>Bacillati</taxon>
        <taxon>Actinomycetota</taxon>
        <taxon>Actinomycetes</taxon>
        <taxon>Kitasatosporales</taxon>
        <taxon>Streptomycetaceae</taxon>
        <taxon>Streptomyces</taxon>
        <taxon>Streptomyces phaeochromogenes group</taxon>
    </lineage>
</organism>
<protein>
    <recommendedName>
        <fullName evidence="3">Helicase-associated domain-containing protein</fullName>
    </recommendedName>
</protein>
<comment type="caution">
    <text evidence="1">The sequence shown here is derived from an EMBL/GenBank/DDBJ whole genome shotgun (WGS) entry which is preliminary data.</text>
</comment>
<proteinExistence type="predicted"/>
<evidence type="ECO:0000313" key="2">
    <source>
        <dbReference type="Proteomes" id="UP001230328"/>
    </source>
</evidence>
<accession>A0ABU0TB58</accession>